<feature type="compositionally biased region" description="Basic and acidic residues" evidence="1">
    <location>
        <begin position="127"/>
        <end position="154"/>
    </location>
</feature>
<evidence type="ECO:0000313" key="2">
    <source>
        <dbReference type="EMBL" id="MFC7443492.1"/>
    </source>
</evidence>
<feature type="compositionally biased region" description="Low complexity" evidence="1">
    <location>
        <begin position="80"/>
        <end position="92"/>
    </location>
</feature>
<gene>
    <name evidence="2" type="ORF">ACFQNG_20750</name>
</gene>
<proteinExistence type="predicted"/>
<name>A0ABW2RRU7_9BACL</name>
<accession>A0ABW2RRU7</accession>
<evidence type="ECO:0000256" key="1">
    <source>
        <dbReference type="SAM" id="MobiDB-lite"/>
    </source>
</evidence>
<comment type="caution">
    <text evidence="2">The sequence shown here is derived from an EMBL/GenBank/DDBJ whole genome shotgun (WGS) entry which is preliminary data.</text>
</comment>
<sequence>MARGSKKIAPLFPMEDKTKKEEKKNEEAKGQQQKQPPKQATNPEPTAAQVPQQTKQQEQLPKQPTEPAGTTVPAEDNQQGDKQQQGQQAKGDTPPNPVAQVLPREQDTHKKPSNTPVQTLANPEPPLDPKDYVDPEPQEPTKEERPDEWLRDPAEDIEAEVDAVDPLKEPEEQYEEPLKAQPQAKQKDHLPHGREKDDLEKELAAFRRALEEYKDELEWRTKTEITHNIPVPIPMPVYQKLKELEPYYTTKKIGFLQDQIVKGTIKQVEFLIREVKEKKLKKKRKK</sequence>
<feature type="compositionally biased region" description="Basic and acidic residues" evidence="1">
    <location>
        <begin position="185"/>
        <end position="199"/>
    </location>
</feature>
<protein>
    <submittedName>
        <fullName evidence="2">Uncharacterized protein</fullName>
    </submittedName>
</protein>
<feature type="compositionally biased region" description="Low complexity" evidence="1">
    <location>
        <begin position="30"/>
        <end position="67"/>
    </location>
</feature>
<keyword evidence="3" id="KW-1185">Reference proteome</keyword>
<dbReference type="EMBL" id="JBHTBW010000087">
    <property type="protein sequence ID" value="MFC7443492.1"/>
    <property type="molecule type" value="Genomic_DNA"/>
</dbReference>
<dbReference type="RefSeq" id="WP_379867823.1">
    <property type="nucleotide sequence ID" value="NZ_JBHTBW010000087.1"/>
</dbReference>
<dbReference type="Proteomes" id="UP001596500">
    <property type="component" value="Unassembled WGS sequence"/>
</dbReference>
<feature type="compositionally biased region" description="Basic and acidic residues" evidence="1">
    <location>
        <begin position="14"/>
        <end position="29"/>
    </location>
</feature>
<organism evidence="2 3">
    <name type="scientific">Laceyella putida</name>
    <dbReference type="NCBI Taxonomy" id="110101"/>
    <lineage>
        <taxon>Bacteria</taxon>
        <taxon>Bacillati</taxon>
        <taxon>Bacillota</taxon>
        <taxon>Bacilli</taxon>
        <taxon>Bacillales</taxon>
        <taxon>Thermoactinomycetaceae</taxon>
        <taxon>Laceyella</taxon>
    </lineage>
</organism>
<feature type="region of interest" description="Disordered" evidence="1">
    <location>
        <begin position="1"/>
        <end position="199"/>
    </location>
</feature>
<reference evidence="3" key="1">
    <citation type="journal article" date="2019" name="Int. J. Syst. Evol. Microbiol.">
        <title>The Global Catalogue of Microorganisms (GCM) 10K type strain sequencing project: providing services to taxonomists for standard genome sequencing and annotation.</title>
        <authorList>
            <consortium name="The Broad Institute Genomics Platform"/>
            <consortium name="The Broad Institute Genome Sequencing Center for Infectious Disease"/>
            <person name="Wu L."/>
            <person name="Ma J."/>
        </authorList>
    </citation>
    <scope>NUCLEOTIDE SEQUENCE [LARGE SCALE GENOMIC DNA]</scope>
    <source>
        <strain evidence="3">CGMCC 1.12942</strain>
    </source>
</reference>
<evidence type="ECO:0000313" key="3">
    <source>
        <dbReference type="Proteomes" id="UP001596500"/>
    </source>
</evidence>